<keyword evidence="1" id="KW-0378">Hydrolase</keyword>
<evidence type="ECO:0000256" key="2">
    <source>
        <dbReference type="SAM" id="SignalP"/>
    </source>
</evidence>
<keyword evidence="5" id="KW-1185">Reference proteome</keyword>
<evidence type="ECO:0000259" key="3">
    <source>
        <dbReference type="SMART" id="SM00646"/>
    </source>
</evidence>
<dbReference type="InterPro" id="IPR002508">
    <property type="entry name" value="MurNAc-LAA_cat"/>
</dbReference>
<dbReference type="InterPro" id="IPR050695">
    <property type="entry name" value="N-acetylmuramoyl_amidase_3"/>
</dbReference>
<evidence type="ECO:0000256" key="1">
    <source>
        <dbReference type="ARBA" id="ARBA00022801"/>
    </source>
</evidence>
<feature type="signal peptide" evidence="2">
    <location>
        <begin position="1"/>
        <end position="26"/>
    </location>
</feature>
<protein>
    <submittedName>
        <fullName evidence="4">N-acetylmuramoyl-L-alanine amidase</fullName>
    </submittedName>
</protein>
<feature type="domain" description="MurNAc-LAA" evidence="3">
    <location>
        <begin position="133"/>
        <end position="244"/>
    </location>
</feature>
<gene>
    <name evidence="4" type="ORF">ACFP56_02215</name>
</gene>
<comment type="caution">
    <text evidence="4">The sequence shown here is derived from an EMBL/GenBank/DDBJ whole genome shotgun (WGS) entry which is preliminary data.</text>
</comment>
<dbReference type="Proteomes" id="UP001596233">
    <property type="component" value="Unassembled WGS sequence"/>
</dbReference>
<dbReference type="Pfam" id="PF01520">
    <property type="entry name" value="Amidase_3"/>
    <property type="match status" value="1"/>
</dbReference>
<dbReference type="CDD" id="cd02696">
    <property type="entry name" value="MurNAc-LAA"/>
    <property type="match status" value="1"/>
</dbReference>
<proteinExistence type="predicted"/>
<dbReference type="Gene3D" id="3.40.630.40">
    <property type="entry name" value="Zn-dependent exopeptidases"/>
    <property type="match status" value="1"/>
</dbReference>
<evidence type="ECO:0000313" key="5">
    <source>
        <dbReference type="Proteomes" id="UP001596233"/>
    </source>
</evidence>
<accession>A0ABW1V147</accession>
<dbReference type="SMART" id="SM00646">
    <property type="entry name" value="Ami_3"/>
    <property type="match status" value="1"/>
</dbReference>
<evidence type="ECO:0000313" key="4">
    <source>
        <dbReference type="EMBL" id="MFC6331420.1"/>
    </source>
</evidence>
<dbReference type="PANTHER" id="PTHR30404">
    <property type="entry name" value="N-ACETYLMURAMOYL-L-ALANINE AMIDASE"/>
    <property type="match status" value="1"/>
</dbReference>
<dbReference type="EMBL" id="JBHSTE010000001">
    <property type="protein sequence ID" value="MFC6331420.1"/>
    <property type="molecule type" value="Genomic_DNA"/>
</dbReference>
<dbReference type="RefSeq" id="WP_379230650.1">
    <property type="nucleotide sequence ID" value="NZ_JBHSTE010000001.1"/>
</dbReference>
<organism evidence="4 5">
    <name type="scientific">Paenibacillus septentrionalis</name>
    <dbReference type="NCBI Taxonomy" id="429342"/>
    <lineage>
        <taxon>Bacteria</taxon>
        <taxon>Bacillati</taxon>
        <taxon>Bacillota</taxon>
        <taxon>Bacilli</taxon>
        <taxon>Bacillales</taxon>
        <taxon>Paenibacillaceae</taxon>
        <taxon>Paenibacillus</taxon>
    </lineage>
</organism>
<name>A0ABW1V147_9BACL</name>
<reference evidence="5" key="1">
    <citation type="journal article" date="2019" name="Int. J. Syst. Evol. Microbiol.">
        <title>The Global Catalogue of Microorganisms (GCM) 10K type strain sequencing project: providing services to taxonomists for standard genome sequencing and annotation.</title>
        <authorList>
            <consortium name="The Broad Institute Genomics Platform"/>
            <consortium name="The Broad Institute Genome Sequencing Center for Infectious Disease"/>
            <person name="Wu L."/>
            <person name="Ma J."/>
        </authorList>
    </citation>
    <scope>NUCLEOTIDE SEQUENCE [LARGE SCALE GENOMIC DNA]</scope>
    <source>
        <strain evidence="5">PCU 280</strain>
    </source>
</reference>
<dbReference type="PANTHER" id="PTHR30404:SF0">
    <property type="entry name" value="N-ACETYLMURAMOYL-L-ALANINE AMIDASE AMIC"/>
    <property type="match status" value="1"/>
</dbReference>
<dbReference type="SUPFAM" id="SSF53187">
    <property type="entry name" value="Zn-dependent exopeptidases"/>
    <property type="match status" value="1"/>
</dbReference>
<feature type="chain" id="PRO_5047226005" evidence="2">
    <location>
        <begin position="27"/>
        <end position="250"/>
    </location>
</feature>
<sequence length="250" mass="27748">MVQLLRLGYKAALCAALLTIYLPAHAHATESTPSVQQAFTVQSGQHEEDRKQSSPYLPTTAVIIDAGHGGIDSGAFYGDIYEKDINLEVGKRLYAILQSRGIPTILNRTHDYALSDDNRWHRTSSRHLRDLSQRMGLAREIDHVIFISLHVNAVGNPNAHGPLVLHQQGGESALLARVIQTQLNGVYHTSKQPIAVNSFYVLKYVKSPAVLVELGFISNAEDRTRLTTPYEQKIIAEAIANGISHYFWIN</sequence>
<keyword evidence="2" id="KW-0732">Signal</keyword>